<dbReference type="InterPro" id="IPR017946">
    <property type="entry name" value="PLC-like_Pdiesterase_TIM-brl"/>
</dbReference>
<keyword evidence="3" id="KW-0378">Hydrolase</keyword>
<feature type="domain" description="GP-PDE" evidence="2">
    <location>
        <begin position="46"/>
        <end position="290"/>
    </location>
</feature>
<evidence type="ECO:0000313" key="3">
    <source>
        <dbReference type="EMBL" id="NYF42946.1"/>
    </source>
</evidence>
<feature type="chain" id="PRO_5038539452" evidence="1">
    <location>
        <begin position="21"/>
        <end position="292"/>
    </location>
</feature>
<evidence type="ECO:0000259" key="2">
    <source>
        <dbReference type="PROSITE" id="PS51704"/>
    </source>
</evidence>
<dbReference type="RefSeq" id="WP_179825823.1">
    <property type="nucleotide sequence ID" value="NZ_JACCCO010000002.1"/>
</dbReference>
<reference evidence="3 4" key="1">
    <citation type="submission" date="2020-07" db="EMBL/GenBank/DDBJ databases">
        <title>Sequencing the genomes of 1000 actinobacteria strains.</title>
        <authorList>
            <person name="Klenk H.-P."/>
        </authorList>
    </citation>
    <scope>NUCLEOTIDE SEQUENCE [LARGE SCALE GENOMIC DNA]</scope>
    <source>
        <strain evidence="3 4">DSM 45763</strain>
    </source>
</reference>
<dbReference type="Proteomes" id="UP000576393">
    <property type="component" value="Unassembled WGS sequence"/>
</dbReference>
<dbReference type="PROSITE" id="PS51704">
    <property type="entry name" value="GP_PDE"/>
    <property type="match status" value="1"/>
</dbReference>
<evidence type="ECO:0000256" key="1">
    <source>
        <dbReference type="SAM" id="SignalP"/>
    </source>
</evidence>
<dbReference type="AlphaFoldDB" id="A0A852V4E8"/>
<accession>A0A852V4E8</accession>
<proteinExistence type="predicted"/>
<feature type="signal peptide" evidence="1">
    <location>
        <begin position="1"/>
        <end position="20"/>
    </location>
</feature>
<dbReference type="EC" id="3.1.4.46" evidence="3"/>
<dbReference type="SUPFAM" id="SSF51695">
    <property type="entry name" value="PLC-like phosphodiesterases"/>
    <property type="match status" value="1"/>
</dbReference>
<comment type="caution">
    <text evidence="3">The sequence shown here is derived from an EMBL/GenBank/DDBJ whole genome shotgun (WGS) entry which is preliminary data.</text>
</comment>
<dbReference type="GO" id="GO:0006629">
    <property type="term" value="P:lipid metabolic process"/>
    <property type="evidence" value="ECO:0007669"/>
    <property type="project" value="InterPro"/>
</dbReference>
<keyword evidence="4" id="KW-1185">Reference proteome</keyword>
<dbReference type="Gene3D" id="3.20.20.190">
    <property type="entry name" value="Phosphatidylinositol (PI) phosphodiesterase"/>
    <property type="match status" value="1"/>
</dbReference>
<dbReference type="InterPro" id="IPR030395">
    <property type="entry name" value="GP_PDE_dom"/>
</dbReference>
<evidence type="ECO:0000313" key="4">
    <source>
        <dbReference type="Proteomes" id="UP000576393"/>
    </source>
</evidence>
<dbReference type="PANTHER" id="PTHR46211:SF1">
    <property type="entry name" value="GLYCEROPHOSPHODIESTER PHOSPHODIESTERASE, CYTOPLASMIC"/>
    <property type="match status" value="1"/>
</dbReference>
<dbReference type="GO" id="GO:0008889">
    <property type="term" value="F:glycerophosphodiester phosphodiesterase activity"/>
    <property type="evidence" value="ECO:0007669"/>
    <property type="project" value="UniProtKB-EC"/>
</dbReference>
<dbReference type="EMBL" id="JACCCO010000002">
    <property type="protein sequence ID" value="NYF42946.1"/>
    <property type="molecule type" value="Genomic_DNA"/>
</dbReference>
<dbReference type="PANTHER" id="PTHR46211">
    <property type="entry name" value="GLYCEROPHOSPHORYL DIESTER PHOSPHODIESTERASE"/>
    <property type="match status" value="1"/>
</dbReference>
<dbReference type="Pfam" id="PF03009">
    <property type="entry name" value="GDPD"/>
    <property type="match status" value="1"/>
</dbReference>
<protein>
    <submittedName>
        <fullName evidence="3">Glycerophosphoryl diester phosphodiesterase</fullName>
        <ecNumber evidence="3">3.1.4.46</ecNumber>
    </submittedName>
</protein>
<organism evidence="3 4">
    <name type="scientific">Streptosporangium sandarakinum</name>
    <dbReference type="NCBI Taxonomy" id="1260955"/>
    <lineage>
        <taxon>Bacteria</taxon>
        <taxon>Bacillati</taxon>
        <taxon>Actinomycetota</taxon>
        <taxon>Actinomycetes</taxon>
        <taxon>Streptosporangiales</taxon>
        <taxon>Streptosporangiaceae</taxon>
        <taxon>Streptosporangium</taxon>
    </lineage>
</organism>
<name>A0A852V4E8_9ACTN</name>
<sequence>MFRRPGLVTRIALAALTVTAAVAAAVPSPAAPTISAALTASAAPAVADVAHRGASAYAPENTVAAFELAARQRADMFELDVQETADHKLVLMHDTTLARTTDVEKVFPDRTPWRVGDFTLAEIRRLDAGSWFSVDYRDEPVPTLGEVLDAMADKAPGLLLEVKEPRLYPGVEARVADELRDHPSWLSPGRLVVQSFDWNSMRTFHRLMPEVPIGLLGTPPIADLPKLAEYADLINPPYGGLTRDYVRRVHSHGMGVLTWTVNDTAVARRLVSYGVDGIITNRPDAMRQVVSR</sequence>
<keyword evidence="1" id="KW-0732">Signal</keyword>
<gene>
    <name evidence="3" type="ORF">HDA43_005147</name>
</gene>